<comment type="caution">
    <text evidence="2">The sequence shown here is derived from an EMBL/GenBank/DDBJ whole genome shotgun (WGS) entry which is preliminary data.</text>
</comment>
<evidence type="ECO:0000256" key="1">
    <source>
        <dbReference type="SAM" id="MobiDB-lite"/>
    </source>
</evidence>
<evidence type="ECO:0000313" key="3">
    <source>
        <dbReference type="Proteomes" id="UP000317942"/>
    </source>
</evidence>
<proteinExistence type="predicted"/>
<name>A0A508BGA3_9ACTO</name>
<gene>
    <name evidence="2" type="ORF">FK267_05155</name>
</gene>
<accession>A0A508BGA3</accession>
<protein>
    <submittedName>
        <fullName evidence="2">Uncharacterized protein</fullName>
    </submittedName>
</protein>
<feature type="region of interest" description="Disordered" evidence="1">
    <location>
        <begin position="1"/>
        <end position="23"/>
    </location>
</feature>
<reference evidence="2 3" key="1">
    <citation type="submission" date="2019-06" db="EMBL/GenBank/DDBJ databases">
        <title>Draft genome sequence of Actinomyces oris CCUG 34288T.</title>
        <authorList>
            <person name="Salva-Serra F."/>
            <person name="Cardew S."/>
            <person name="Moore E."/>
        </authorList>
    </citation>
    <scope>NUCLEOTIDE SEQUENCE [LARGE SCALE GENOMIC DNA]</scope>
    <source>
        <strain evidence="2 3">CCUG 34288</strain>
    </source>
</reference>
<organism evidence="2 3">
    <name type="scientific">Actinomyces oris</name>
    <dbReference type="NCBI Taxonomy" id="544580"/>
    <lineage>
        <taxon>Bacteria</taxon>
        <taxon>Bacillati</taxon>
        <taxon>Actinomycetota</taxon>
        <taxon>Actinomycetes</taxon>
        <taxon>Actinomycetales</taxon>
        <taxon>Actinomycetaceae</taxon>
        <taxon>Actinomyces</taxon>
    </lineage>
</organism>
<evidence type="ECO:0000313" key="2">
    <source>
        <dbReference type="EMBL" id="TQD61790.1"/>
    </source>
</evidence>
<dbReference type="EMBL" id="VICC01000004">
    <property type="protein sequence ID" value="TQD61790.1"/>
    <property type="molecule type" value="Genomic_DNA"/>
</dbReference>
<dbReference type="AlphaFoldDB" id="A0A508BGA3"/>
<dbReference type="Proteomes" id="UP000317942">
    <property type="component" value="Unassembled WGS sequence"/>
</dbReference>
<sequence length="432" mass="45867">MMRHTTHATKPNPMPAPMPSMRRHRTGSVASRAARALVAALLISLPLSGCGSSAPKTAATTPSAGVSVTSLSADQVESERKHFHVIDVGDLPTRYGTVRVDNSQVSSGAKLERAGVVTSYKPGSTGYKPDIKGMQWASRIEPAVFDHEYQDSSDDWSTTQKNTFRLLEQESSGVGVVSPDGKHISLILQPHRTAQDDDFSAQRAYVVVLSAETGKLEGSVEVSGLILGRVLTNDSLAIQTAQNYYPGAEGQGVISVYPLSNLAGKPSTIPCDHWLIGASRDSLLLSPYSPTTGNDWSTRFRPFTVTQMGTDGTVRRTITGVNRVYPGGWLQRFSDPAAAATLAASTAGKDDDQTRAAWDALSTQIVDLNSGSTHDLTGGKAESVGVPTGPGLVVSRTSTDASGETTSTPVFWLSAADDGHPHTENLEQFTSK</sequence>